<feature type="region of interest" description="Disordered" evidence="1">
    <location>
        <begin position="1"/>
        <end position="35"/>
    </location>
</feature>
<reference evidence="2 3" key="1">
    <citation type="submission" date="2022-07" db="EMBL/GenBank/DDBJ databases">
        <authorList>
            <person name="Phongsopitanun W."/>
            <person name="Tanasupawat S."/>
        </authorList>
    </citation>
    <scope>NUCLEOTIDE SEQUENCE [LARGE SCALE GENOMIC DNA]</scope>
    <source>
        <strain evidence="2 3">RCU-064</strain>
    </source>
</reference>
<dbReference type="RefSeq" id="WP_256655395.1">
    <property type="nucleotide sequence ID" value="NZ_JANIAA010000051.1"/>
</dbReference>
<name>A0ABT1VBG1_9ACTN</name>
<keyword evidence="3" id="KW-1185">Reference proteome</keyword>
<evidence type="ECO:0000313" key="2">
    <source>
        <dbReference type="EMBL" id="MCQ8194631.1"/>
    </source>
</evidence>
<accession>A0ABT1VBG1</accession>
<dbReference type="EMBL" id="JANIAA010000051">
    <property type="protein sequence ID" value="MCQ8194631.1"/>
    <property type="molecule type" value="Genomic_DNA"/>
</dbReference>
<proteinExistence type="predicted"/>
<gene>
    <name evidence="2" type="ORF">NP777_41680</name>
</gene>
<protein>
    <submittedName>
        <fullName evidence="2">Uncharacterized protein</fullName>
    </submittedName>
</protein>
<comment type="caution">
    <text evidence="2">The sequence shown here is derived from an EMBL/GenBank/DDBJ whole genome shotgun (WGS) entry which is preliminary data.</text>
</comment>
<sequence length="97" mass="10278">MPSKIGKNGKLVPSGPLRGRAQTGRPVSYDPKSGQNWRTGVVIVPDMAEKAIKAAGAAGLSFAGLVNELIKRMPVDENGRPVWADELDEQKALPLTG</sequence>
<evidence type="ECO:0000256" key="1">
    <source>
        <dbReference type="SAM" id="MobiDB-lite"/>
    </source>
</evidence>
<organism evidence="2 3">
    <name type="scientific">Streptomyces rugosispiralis</name>
    <dbReference type="NCBI Taxonomy" id="2967341"/>
    <lineage>
        <taxon>Bacteria</taxon>
        <taxon>Bacillati</taxon>
        <taxon>Actinomycetota</taxon>
        <taxon>Actinomycetes</taxon>
        <taxon>Kitasatosporales</taxon>
        <taxon>Streptomycetaceae</taxon>
        <taxon>Streptomyces</taxon>
    </lineage>
</organism>
<evidence type="ECO:0000313" key="3">
    <source>
        <dbReference type="Proteomes" id="UP001204746"/>
    </source>
</evidence>
<dbReference type="Proteomes" id="UP001204746">
    <property type="component" value="Unassembled WGS sequence"/>
</dbReference>